<comment type="caution">
    <text evidence="3">The sequence shown here is derived from an EMBL/GenBank/DDBJ whole genome shotgun (WGS) entry which is preliminary data.</text>
</comment>
<dbReference type="EMBL" id="JAEUAO010000001">
    <property type="protein sequence ID" value="MBW9062401.1"/>
    <property type="molecule type" value="Genomic_DNA"/>
</dbReference>
<name>A0ABS7H6M3_9HYPH</name>
<dbReference type="Gene3D" id="2.40.50.90">
    <property type="match status" value="1"/>
</dbReference>
<evidence type="ECO:0000313" key="3">
    <source>
        <dbReference type="EMBL" id="MBW9062401.1"/>
    </source>
</evidence>
<evidence type="ECO:0000256" key="1">
    <source>
        <dbReference type="SAM" id="SignalP"/>
    </source>
</evidence>
<dbReference type="InterPro" id="IPR035437">
    <property type="entry name" value="SNase_OB-fold_sf"/>
</dbReference>
<feature type="domain" description="TNase-like" evidence="2">
    <location>
        <begin position="33"/>
        <end position="125"/>
    </location>
</feature>
<reference evidence="3 4" key="1">
    <citation type="journal article" date="2021" name="MBio">
        <title>Poor Competitiveness of Bradyrhizobium in Pigeon Pea Root Colonization in Indian Soils.</title>
        <authorList>
            <person name="Chalasani D."/>
            <person name="Basu A."/>
            <person name="Pullabhotla S.V.S.R.N."/>
            <person name="Jorrin B."/>
            <person name="Neal A.L."/>
            <person name="Poole P.S."/>
            <person name="Podile A.R."/>
            <person name="Tkacz A."/>
        </authorList>
    </citation>
    <scope>NUCLEOTIDE SEQUENCE [LARGE SCALE GENOMIC DNA]</scope>
    <source>
        <strain evidence="3 4">HU44</strain>
    </source>
</reference>
<dbReference type="Proteomes" id="UP000757604">
    <property type="component" value="Unassembled WGS sequence"/>
</dbReference>
<protein>
    <submittedName>
        <fullName evidence="3">Thermonuclease family protein</fullName>
    </submittedName>
</protein>
<organism evidence="3 4">
    <name type="scientific">Rhizobium herbae</name>
    <dbReference type="NCBI Taxonomy" id="508661"/>
    <lineage>
        <taxon>Bacteria</taxon>
        <taxon>Pseudomonadati</taxon>
        <taxon>Pseudomonadota</taxon>
        <taxon>Alphaproteobacteria</taxon>
        <taxon>Hyphomicrobiales</taxon>
        <taxon>Rhizobiaceae</taxon>
        <taxon>Rhizobium/Agrobacterium group</taxon>
        <taxon>Rhizobium</taxon>
    </lineage>
</organism>
<dbReference type="Pfam" id="PF00565">
    <property type="entry name" value="SNase"/>
    <property type="match status" value="1"/>
</dbReference>
<evidence type="ECO:0000313" key="4">
    <source>
        <dbReference type="Proteomes" id="UP000757604"/>
    </source>
</evidence>
<sequence length="136" mass="14978">MISRRFAAITVAALASSSSLPAAQLPLCDDGKRVNCIVDGDTLWLDGTKIRIADIDAPELSKPHCQRELALAERATVRLQSLLNDGRFELAPADRDEDAYGRKLRLVMRGSQSIGDILVSEGLARRWDGARRSWCD</sequence>
<proteinExistence type="predicted"/>
<feature type="signal peptide" evidence="1">
    <location>
        <begin position="1"/>
        <end position="22"/>
    </location>
</feature>
<gene>
    <name evidence="3" type="ORF">JNB71_03625</name>
</gene>
<feature type="chain" id="PRO_5046077477" evidence="1">
    <location>
        <begin position="23"/>
        <end position="136"/>
    </location>
</feature>
<accession>A0ABS7H6M3</accession>
<dbReference type="InterPro" id="IPR016071">
    <property type="entry name" value="Staphylococal_nuclease_OB-fold"/>
</dbReference>
<evidence type="ECO:0000259" key="2">
    <source>
        <dbReference type="PROSITE" id="PS50830"/>
    </source>
</evidence>
<dbReference type="SUPFAM" id="SSF50199">
    <property type="entry name" value="Staphylococcal nuclease"/>
    <property type="match status" value="1"/>
</dbReference>
<dbReference type="PROSITE" id="PS50830">
    <property type="entry name" value="TNASE_3"/>
    <property type="match status" value="1"/>
</dbReference>
<keyword evidence="1" id="KW-0732">Signal</keyword>
<dbReference type="SMART" id="SM00318">
    <property type="entry name" value="SNc"/>
    <property type="match status" value="1"/>
</dbReference>
<keyword evidence="4" id="KW-1185">Reference proteome</keyword>
<dbReference type="RefSeq" id="WP_220370457.1">
    <property type="nucleotide sequence ID" value="NZ_JAEUAO010000001.1"/>
</dbReference>